<feature type="transmembrane region" description="Helical" evidence="1">
    <location>
        <begin position="49"/>
        <end position="67"/>
    </location>
</feature>
<sequence>MTLRDVGEQAAMLLTGVLYGAGYVFAGLADPARVRAMLGFSGLGTDGWHAWPVFSLFVALIVAMWGIRMGQRLRRPVLARSFSRIIYDEMDLRALVGAVLLGAGWGIAGFVPSTALAALTSVPIDAGLFLFGAIIGIVGVDLVARRGNEPQKRL</sequence>
<evidence type="ECO:0000313" key="3">
    <source>
        <dbReference type="Proteomes" id="UP000249299"/>
    </source>
</evidence>
<feature type="transmembrane region" description="Helical" evidence="1">
    <location>
        <begin position="94"/>
        <end position="120"/>
    </location>
</feature>
<dbReference type="RefSeq" id="WP_111433123.1">
    <property type="nucleotide sequence ID" value="NZ_JACIGG010000004.1"/>
</dbReference>
<proteinExistence type="predicted"/>
<keyword evidence="1" id="KW-0812">Transmembrane</keyword>
<feature type="transmembrane region" description="Helical" evidence="1">
    <location>
        <begin position="12"/>
        <end position="29"/>
    </location>
</feature>
<protein>
    <submittedName>
        <fullName evidence="2">Uncharacterized protein</fullName>
    </submittedName>
</protein>
<organism evidence="2 3">
    <name type="scientific">Rhodobium orientis</name>
    <dbReference type="NCBI Taxonomy" id="34017"/>
    <lineage>
        <taxon>Bacteria</taxon>
        <taxon>Pseudomonadati</taxon>
        <taxon>Pseudomonadota</taxon>
        <taxon>Alphaproteobacteria</taxon>
        <taxon>Hyphomicrobiales</taxon>
        <taxon>Rhodobiaceae</taxon>
        <taxon>Rhodobium</taxon>
    </lineage>
</organism>
<comment type="caution">
    <text evidence="2">The sequence shown here is derived from an EMBL/GenBank/DDBJ whole genome shotgun (WGS) entry which is preliminary data.</text>
</comment>
<dbReference type="InterPro" id="IPR046513">
    <property type="entry name" value="DUF6691"/>
</dbReference>
<dbReference type="EMBL" id="NPEV01000006">
    <property type="protein sequence ID" value="RAI28983.1"/>
    <property type="molecule type" value="Genomic_DNA"/>
</dbReference>
<dbReference type="Pfam" id="PF20398">
    <property type="entry name" value="DUF6691"/>
    <property type="match status" value="1"/>
</dbReference>
<keyword evidence="3" id="KW-1185">Reference proteome</keyword>
<reference evidence="2 3" key="1">
    <citation type="submission" date="2017-07" db="EMBL/GenBank/DDBJ databases">
        <title>Draft Genome Sequences of Select Purple Nonsulfur Bacteria.</title>
        <authorList>
            <person name="Lasarre B."/>
            <person name="Mckinlay J.B."/>
        </authorList>
    </citation>
    <scope>NUCLEOTIDE SEQUENCE [LARGE SCALE GENOMIC DNA]</scope>
    <source>
        <strain evidence="2 3">DSM 11290</strain>
    </source>
</reference>
<accession>A0A327JU39</accession>
<feature type="transmembrane region" description="Helical" evidence="1">
    <location>
        <begin position="126"/>
        <end position="144"/>
    </location>
</feature>
<dbReference type="OrthoDB" id="9790409at2"/>
<evidence type="ECO:0000313" key="2">
    <source>
        <dbReference type="EMBL" id="RAI28983.1"/>
    </source>
</evidence>
<keyword evidence="1" id="KW-1133">Transmembrane helix</keyword>
<dbReference type="Proteomes" id="UP000249299">
    <property type="component" value="Unassembled WGS sequence"/>
</dbReference>
<evidence type="ECO:0000256" key="1">
    <source>
        <dbReference type="SAM" id="Phobius"/>
    </source>
</evidence>
<dbReference type="AlphaFoldDB" id="A0A327JU39"/>
<keyword evidence="1" id="KW-0472">Membrane</keyword>
<name>A0A327JU39_9HYPH</name>
<gene>
    <name evidence="2" type="ORF">CH339_04680</name>
</gene>